<dbReference type="Pfam" id="PF01266">
    <property type="entry name" value="DAO"/>
    <property type="match status" value="1"/>
</dbReference>
<evidence type="ECO:0000259" key="2">
    <source>
        <dbReference type="Pfam" id="PF01266"/>
    </source>
</evidence>
<evidence type="ECO:0000313" key="3">
    <source>
        <dbReference type="EMBL" id="TPQ22907.1"/>
    </source>
</evidence>
<dbReference type="GO" id="GO:0005737">
    <property type="term" value="C:cytoplasm"/>
    <property type="evidence" value="ECO:0007669"/>
    <property type="project" value="TreeGrafter"/>
</dbReference>
<dbReference type="GO" id="GO:0016491">
    <property type="term" value="F:oxidoreductase activity"/>
    <property type="evidence" value="ECO:0007669"/>
    <property type="project" value="UniProtKB-KW"/>
</dbReference>
<protein>
    <submittedName>
        <fullName evidence="3">FAD-dependent oxidoreductase</fullName>
    </submittedName>
</protein>
<dbReference type="AlphaFoldDB" id="A0A505DNT8"/>
<dbReference type="Gene3D" id="3.30.9.10">
    <property type="entry name" value="D-Amino Acid Oxidase, subunit A, domain 2"/>
    <property type="match status" value="1"/>
</dbReference>
<sequence>MTSVVVAGAGVIGLAVAYRLAGDGHAVTVVEAAGRAGSGASSHNAGWITPALSTPVPGPGMVSQALRWMLRNDSPLYIRPSPDPAHLRFLLRMLRYCNPRDFQHGAEALATLNSRTTELLDAYETDGVAFEHHRAGLLLAFRTREAMRHHAVDASPPGLSGDEVRDLEPALGEQVKGGVLYPEERHVDPASLAAGLESACRGRGVRFRYDSPVTAVRSRGSAVSALVAGGEDIEGEVFLLAAGVRTAGLSRLAGCPLPIRAGKGYGFDDTSGSVPLRHAVYLSEARVALTPLAGRVRFAGTMELGSAEGTVDAHRLRGIVRSAGAYLKGGYPQGGCPEGAYLEGGCPKDGAPASPPRAWTGARPMTPDGLPVVGPLPGRDNVLVASGHAMLGVTLAPATAELITEMVNAGLGAGALPDAVRPFLPDRLVTRYRRPGARTT</sequence>
<proteinExistence type="predicted"/>
<dbReference type="RefSeq" id="WP_119099525.1">
    <property type="nucleotide sequence ID" value="NZ_QXMJ01000071.1"/>
</dbReference>
<name>A0A505DNT8_9ACTN</name>
<keyword evidence="4" id="KW-1185">Reference proteome</keyword>
<dbReference type="PANTHER" id="PTHR13847:SF289">
    <property type="entry name" value="GLYCINE OXIDASE"/>
    <property type="match status" value="1"/>
</dbReference>
<dbReference type="Gene3D" id="3.50.50.60">
    <property type="entry name" value="FAD/NAD(P)-binding domain"/>
    <property type="match status" value="2"/>
</dbReference>
<dbReference type="OrthoDB" id="9806257at2"/>
<keyword evidence="1" id="KW-0560">Oxidoreductase</keyword>
<organism evidence="3 4">
    <name type="scientific">Streptomyces sporangiiformans</name>
    <dbReference type="NCBI Taxonomy" id="2315329"/>
    <lineage>
        <taxon>Bacteria</taxon>
        <taxon>Bacillati</taxon>
        <taxon>Actinomycetota</taxon>
        <taxon>Actinomycetes</taxon>
        <taxon>Kitasatosporales</taxon>
        <taxon>Streptomycetaceae</taxon>
        <taxon>Streptomyces</taxon>
    </lineage>
</organism>
<reference evidence="3 4" key="1">
    <citation type="submission" date="2019-06" db="EMBL/GenBank/DDBJ databases">
        <title>Streptomyces sporangiiformans sp. nov., a novel actinomycete isolated from soil in Mount Song.</title>
        <authorList>
            <person name="Han L."/>
        </authorList>
    </citation>
    <scope>NUCLEOTIDE SEQUENCE [LARGE SCALE GENOMIC DNA]</scope>
    <source>
        <strain evidence="3 4">NEAU-SSA 1</strain>
    </source>
</reference>
<evidence type="ECO:0000313" key="4">
    <source>
        <dbReference type="Proteomes" id="UP000317378"/>
    </source>
</evidence>
<comment type="caution">
    <text evidence="3">The sequence shown here is derived from an EMBL/GenBank/DDBJ whole genome shotgun (WGS) entry which is preliminary data.</text>
</comment>
<gene>
    <name evidence="3" type="ORF">FGD71_007050</name>
</gene>
<dbReference type="InterPro" id="IPR006076">
    <property type="entry name" value="FAD-dep_OxRdtase"/>
</dbReference>
<dbReference type="InterPro" id="IPR036188">
    <property type="entry name" value="FAD/NAD-bd_sf"/>
</dbReference>
<dbReference type="EMBL" id="VCHX02000071">
    <property type="protein sequence ID" value="TPQ22907.1"/>
    <property type="molecule type" value="Genomic_DNA"/>
</dbReference>
<dbReference type="Proteomes" id="UP000317378">
    <property type="component" value="Unassembled WGS sequence"/>
</dbReference>
<feature type="domain" description="FAD dependent oxidoreductase" evidence="2">
    <location>
        <begin position="4"/>
        <end position="406"/>
    </location>
</feature>
<evidence type="ECO:0000256" key="1">
    <source>
        <dbReference type="ARBA" id="ARBA00023002"/>
    </source>
</evidence>
<dbReference type="SUPFAM" id="SSF51905">
    <property type="entry name" value="FAD/NAD(P)-binding domain"/>
    <property type="match status" value="1"/>
</dbReference>
<dbReference type="PANTHER" id="PTHR13847">
    <property type="entry name" value="SARCOSINE DEHYDROGENASE-RELATED"/>
    <property type="match status" value="1"/>
</dbReference>
<accession>A0A505DNT8</accession>